<accession>A0A9E7L3N5</accession>
<evidence type="ECO:0000256" key="1">
    <source>
        <dbReference type="ARBA" id="ARBA00022741"/>
    </source>
</evidence>
<proteinExistence type="predicted"/>
<keyword evidence="4" id="KW-1185">Reference proteome</keyword>
<name>A0A9E7L3N5_9LILI</name>
<dbReference type="Proteomes" id="UP001055439">
    <property type="component" value="Chromosome 8"/>
</dbReference>
<evidence type="ECO:0000313" key="4">
    <source>
        <dbReference type="Proteomes" id="UP001055439"/>
    </source>
</evidence>
<organism evidence="3 4">
    <name type="scientific">Musa troglodytarum</name>
    <name type="common">fe'i banana</name>
    <dbReference type="NCBI Taxonomy" id="320322"/>
    <lineage>
        <taxon>Eukaryota</taxon>
        <taxon>Viridiplantae</taxon>
        <taxon>Streptophyta</taxon>
        <taxon>Embryophyta</taxon>
        <taxon>Tracheophyta</taxon>
        <taxon>Spermatophyta</taxon>
        <taxon>Magnoliopsida</taxon>
        <taxon>Liliopsida</taxon>
        <taxon>Zingiberales</taxon>
        <taxon>Musaceae</taxon>
        <taxon>Musa</taxon>
    </lineage>
</organism>
<dbReference type="AlphaFoldDB" id="A0A9E7L3N5"/>
<reference evidence="3" key="1">
    <citation type="submission" date="2022-05" db="EMBL/GenBank/DDBJ databases">
        <title>The Musa troglodytarum L. genome provides insights into the mechanism of non-climacteric behaviour and enrichment of carotenoids.</title>
        <authorList>
            <person name="Wang J."/>
        </authorList>
    </citation>
    <scope>NUCLEOTIDE SEQUENCE</scope>
    <source>
        <tissue evidence="3">Leaf</tissue>
    </source>
</reference>
<dbReference type="Gene3D" id="3.30.200.20">
    <property type="entry name" value="Phosphorylase Kinase, domain 1"/>
    <property type="match status" value="1"/>
</dbReference>
<dbReference type="GO" id="GO:0016301">
    <property type="term" value="F:kinase activity"/>
    <property type="evidence" value="ECO:0007669"/>
    <property type="project" value="UniProtKB-KW"/>
</dbReference>
<dbReference type="InterPro" id="IPR050117">
    <property type="entry name" value="MAPK"/>
</dbReference>
<sequence>MKNHFPGTECLNQLKLIANVVGSMSDADIGFINNPKSCRYIKSLPYTADVPLANLYHDANPLAIDLLQKMLVFYPSKRISVTEAVQHRYMSTLYNPSANRPAEVPIDLDINENLGEDTIREMIWKEILYYHPEANVYDPLLVLISASTLACNYKNLQLFSCGRSLVSS</sequence>
<dbReference type="GO" id="GO:0005524">
    <property type="term" value="F:ATP binding"/>
    <property type="evidence" value="ECO:0007669"/>
    <property type="project" value="UniProtKB-KW"/>
</dbReference>
<keyword evidence="3" id="KW-0808">Transferase</keyword>
<gene>
    <name evidence="3" type="ORF">MUK42_15025</name>
</gene>
<evidence type="ECO:0000313" key="3">
    <source>
        <dbReference type="EMBL" id="URE36890.1"/>
    </source>
</evidence>
<dbReference type="InterPro" id="IPR011009">
    <property type="entry name" value="Kinase-like_dom_sf"/>
</dbReference>
<dbReference type="SUPFAM" id="SSF56112">
    <property type="entry name" value="Protein kinase-like (PK-like)"/>
    <property type="match status" value="1"/>
</dbReference>
<dbReference type="PANTHER" id="PTHR24055">
    <property type="entry name" value="MITOGEN-ACTIVATED PROTEIN KINASE"/>
    <property type="match status" value="1"/>
</dbReference>
<protein>
    <submittedName>
        <fullName evidence="3">Atmpk7, mpk7 atmpk7 (Map kinase 7)</fullName>
    </submittedName>
</protein>
<keyword evidence="2" id="KW-0067">ATP-binding</keyword>
<dbReference type="Gene3D" id="1.10.510.10">
    <property type="entry name" value="Transferase(Phosphotransferase) domain 1"/>
    <property type="match status" value="1"/>
</dbReference>
<evidence type="ECO:0000256" key="2">
    <source>
        <dbReference type="ARBA" id="ARBA00022840"/>
    </source>
</evidence>
<dbReference type="OrthoDB" id="1090095at2759"/>
<keyword evidence="1" id="KW-0547">Nucleotide-binding</keyword>
<dbReference type="EMBL" id="CP097510">
    <property type="protein sequence ID" value="URE36890.1"/>
    <property type="molecule type" value="Genomic_DNA"/>
</dbReference>
<keyword evidence="3" id="KW-0418">Kinase</keyword>